<evidence type="ECO:0000256" key="8">
    <source>
        <dbReference type="ARBA" id="ARBA00022741"/>
    </source>
</evidence>
<dbReference type="EC" id="2.7.13.3" evidence="3"/>
<dbReference type="InterPro" id="IPR005467">
    <property type="entry name" value="His_kinase_dom"/>
</dbReference>
<name>A0ABP3VXV0_CLOSU</name>
<organism evidence="17 18">
    <name type="scientific">Clostridium subterminale</name>
    <dbReference type="NCBI Taxonomy" id="1550"/>
    <lineage>
        <taxon>Bacteria</taxon>
        <taxon>Bacillati</taxon>
        <taxon>Bacillota</taxon>
        <taxon>Clostridia</taxon>
        <taxon>Eubacteriales</taxon>
        <taxon>Clostridiaceae</taxon>
        <taxon>Clostridium</taxon>
    </lineage>
</organism>
<keyword evidence="10" id="KW-0067">ATP-binding</keyword>
<keyword evidence="18" id="KW-1185">Reference proteome</keyword>
<dbReference type="Gene3D" id="1.10.287.130">
    <property type="match status" value="1"/>
</dbReference>
<dbReference type="Gene3D" id="3.30.565.10">
    <property type="entry name" value="Histidine kinase-like ATPase, C-terminal domain"/>
    <property type="match status" value="1"/>
</dbReference>
<dbReference type="SUPFAM" id="SSF47384">
    <property type="entry name" value="Homodimeric domain of signal transducing histidine kinase"/>
    <property type="match status" value="1"/>
</dbReference>
<keyword evidence="8" id="KW-0547">Nucleotide-binding</keyword>
<evidence type="ECO:0000313" key="18">
    <source>
        <dbReference type="Proteomes" id="UP001501047"/>
    </source>
</evidence>
<keyword evidence="5" id="KW-0597">Phosphoprotein</keyword>
<sequence length="771" mass="88187">MDTKSTSADEKDKAYEEMVRDCRRIKIAKTIAIIITVAMISISLISIKDIRVNSSIFDEKSLYGSKFLGSEINTFTEKVIEVIELYKTDEYIKEVSNLSQEEIQWKKEAISKKIQEEYDNERNKLHEKNDSNWDEEKVNKEEEAIYKKIEEKYTYSDEELKKLIVEEKLANFNKYIKTLDSYTNLRYIAYDKANDIWLTNYKPGKDAIAELKKNSGYFSEYHISNGVENKNIFINGQLIKDKELNDYGYYNEGDGAKVIEITDSYRKNGNSYTNKESYRVKGDLDIYVAVTSELVAGDSVYNTYEKFLQANSIVDTEIGILVASLFGVAIMIFVLRKFRYKPCYSNRIVEKLKDMPLEIKLLGIVMGWITYHMLFRYNWSNEYRYTININNIVLVTFILIAYYLIIKALLQNYKESTLLKDSYGVKFYNHLCIAMEKGTLGRKLVLVIGVYVAICTSISLILMVVVGAVGAVIALGFDIVATAIVIYKLVKEFAYLNKITNGAKLISEGKINDDISEEGKGALRDLAHSINNMKQGLRKSIENETKSEKMKTELISNVSHDLKTPLTSIINYVDLLKRMGIEPEEARAYVEVLDRKSQRLKILIEDLFEASKAASGAMQLNFEKIELNALIRQSLGEAENRIQAANLDFKTNIPTEKIYINADGRKIWRVFENLISNAIKYSLKGTRVYVDVKSEDNKVYITMKNISAYELNFDATEITERFKRGEESRNTEGSGLGLAIAKSIIELHDGALEIGIDGDLFKVTVELSIYE</sequence>
<comment type="caution">
    <text evidence="17">The sequence shown here is derived from an EMBL/GenBank/DDBJ whole genome shotgun (WGS) entry which is preliminary data.</text>
</comment>
<dbReference type="CDD" id="cd00082">
    <property type="entry name" value="HisKA"/>
    <property type="match status" value="1"/>
</dbReference>
<dbReference type="GO" id="GO:0016301">
    <property type="term" value="F:kinase activity"/>
    <property type="evidence" value="ECO:0007669"/>
    <property type="project" value="UniProtKB-KW"/>
</dbReference>
<keyword evidence="7 14" id="KW-0812">Transmembrane</keyword>
<dbReference type="Pfam" id="PF00512">
    <property type="entry name" value="HisKA"/>
    <property type="match status" value="1"/>
</dbReference>
<evidence type="ECO:0000256" key="12">
    <source>
        <dbReference type="ARBA" id="ARBA00023012"/>
    </source>
</evidence>
<dbReference type="InterPro" id="IPR003660">
    <property type="entry name" value="HAMP_dom"/>
</dbReference>
<dbReference type="InterPro" id="IPR036890">
    <property type="entry name" value="HATPase_C_sf"/>
</dbReference>
<evidence type="ECO:0000256" key="11">
    <source>
        <dbReference type="ARBA" id="ARBA00022989"/>
    </source>
</evidence>
<dbReference type="SMART" id="SM00387">
    <property type="entry name" value="HATPase_c"/>
    <property type="match status" value="1"/>
</dbReference>
<dbReference type="InterPro" id="IPR003661">
    <property type="entry name" value="HisK_dim/P_dom"/>
</dbReference>
<evidence type="ECO:0000256" key="5">
    <source>
        <dbReference type="ARBA" id="ARBA00022553"/>
    </source>
</evidence>
<feature type="domain" description="HAMP" evidence="16">
    <location>
        <begin position="496"/>
        <end position="542"/>
    </location>
</feature>
<dbReference type="InterPro" id="IPR050398">
    <property type="entry name" value="HssS/ArlS-like"/>
</dbReference>
<evidence type="ECO:0000256" key="3">
    <source>
        <dbReference type="ARBA" id="ARBA00012438"/>
    </source>
</evidence>
<keyword evidence="9 17" id="KW-0418">Kinase</keyword>
<evidence type="ECO:0000259" key="16">
    <source>
        <dbReference type="PROSITE" id="PS50885"/>
    </source>
</evidence>
<feature type="domain" description="Histidine kinase" evidence="15">
    <location>
        <begin position="557"/>
        <end position="771"/>
    </location>
</feature>
<dbReference type="PANTHER" id="PTHR45528:SF1">
    <property type="entry name" value="SENSOR HISTIDINE KINASE CPXA"/>
    <property type="match status" value="1"/>
</dbReference>
<dbReference type="InterPro" id="IPR003594">
    <property type="entry name" value="HATPase_dom"/>
</dbReference>
<dbReference type="EMBL" id="BAAACI010000006">
    <property type="protein sequence ID" value="GAA0772516.1"/>
    <property type="molecule type" value="Genomic_DNA"/>
</dbReference>
<evidence type="ECO:0000256" key="6">
    <source>
        <dbReference type="ARBA" id="ARBA00022679"/>
    </source>
</evidence>
<dbReference type="Proteomes" id="UP001501047">
    <property type="component" value="Unassembled WGS sequence"/>
</dbReference>
<evidence type="ECO:0000256" key="13">
    <source>
        <dbReference type="ARBA" id="ARBA00023136"/>
    </source>
</evidence>
<evidence type="ECO:0000256" key="4">
    <source>
        <dbReference type="ARBA" id="ARBA00022475"/>
    </source>
</evidence>
<dbReference type="PROSITE" id="PS50109">
    <property type="entry name" value="HIS_KIN"/>
    <property type="match status" value="1"/>
</dbReference>
<keyword evidence="11 14" id="KW-1133">Transmembrane helix</keyword>
<evidence type="ECO:0000256" key="9">
    <source>
        <dbReference type="ARBA" id="ARBA00022777"/>
    </source>
</evidence>
<keyword evidence="12" id="KW-0902">Two-component regulatory system</keyword>
<evidence type="ECO:0000256" key="1">
    <source>
        <dbReference type="ARBA" id="ARBA00000085"/>
    </source>
</evidence>
<keyword evidence="6" id="KW-0808">Transferase</keyword>
<feature type="transmembrane region" description="Helical" evidence="14">
    <location>
        <begin position="318"/>
        <end position="336"/>
    </location>
</feature>
<protein>
    <recommendedName>
        <fullName evidence="3">histidine kinase</fullName>
        <ecNumber evidence="3">2.7.13.3</ecNumber>
    </recommendedName>
</protein>
<feature type="transmembrane region" description="Helical" evidence="14">
    <location>
        <begin position="27"/>
        <end position="47"/>
    </location>
</feature>
<evidence type="ECO:0000313" key="17">
    <source>
        <dbReference type="EMBL" id="GAA0772516.1"/>
    </source>
</evidence>
<evidence type="ECO:0000256" key="2">
    <source>
        <dbReference type="ARBA" id="ARBA00004651"/>
    </source>
</evidence>
<evidence type="ECO:0000256" key="7">
    <source>
        <dbReference type="ARBA" id="ARBA00022692"/>
    </source>
</evidence>
<dbReference type="SMART" id="SM00388">
    <property type="entry name" value="HisKA"/>
    <property type="match status" value="1"/>
</dbReference>
<evidence type="ECO:0000259" key="15">
    <source>
        <dbReference type="PROSITE" id="PS50109"/>
    </source>
</evidence>
<proteinExistence type="predicted"/>
<evidence type="ECO:0000256" key="10">
    <source>
        <dbReference type="ARBA" id="ARBA00022840"/>
    </source>
</evidence>
<dbReference type="Gene3D" id="6.10.340.10">
    <property type="match status" value="1"/>
</dbReference>
<dbReference type="Pfam" id="PF02518">
    <property type="entry name" value="HATPase_c"/>
    <property type="match status" value="1"/>
</dbReference>
<gene>
    <name evidence="17" type="ORF">GCM10008908_18990</name>
</gene>
<feature type="transmembrane region" description="Helical" evidence="14">
    <location>
        <begin position="444"/>
        <end position="465"/>
    </location>
</feature>
<accession>A0ABP3VXV0</accession>
<dbReference type="PANTHER" id="PTHR45528">
    <property type="entry name" value="SENSOR HISTIDINE KINASE CPXA"/>
    <property type="match status" value="1"/>
</dbReference>
<comment type="catalytic activity">
    <reaction evidence="1">
        <text>ATP + protein L-histidine = ADP + protein N-phospho-L-histidine.</text>
        <dbReference type="EC" id="2.7.13.3"/>
    </reaction>
</comment>
<feature type="transmembrane region" description="Helical" evidence="14">
    <location>
        <begin position="471"/>
        <end position="490"/>
    </location>
</feature>
<keyword evidence="13 14" id="KW-0472">Membrane</keyword>
<dbReference type="RefSeq" id="WP_343825852.1">
    <property type="nucleotide sequence ID" value="NZ_BAAACI010000006.1"/>
</dbReference>
<feature type="transmembrane region" description="Helical" evidence="14">
    <location>
        <begin position="357"/>
        <end position="375"/>
    </location>
</feature>
<dbReference type="PROSITE" id="PS50885">
    <property type="entry name" value="HAMP"/>
    <property type="match status" value="1"/>
</dbReference>
<feature type="transmembrane region" description="Helical" evidence="14">
    <location>
        <begin position="387"/>
        <end position="410"/>
    </location>
</feature>
<keyword evidence="4" id="KW-1003">Cell membrane</keyword>
<reference evidence="18" key="1">
    <citation type="journal article" date="2019" name="Int. J. Syst. Evol. Microbiol.">
        <title>The Global Catalogue of Microorganisms (GCM) 10K type strain sequencing project: providing services to taxonomists for standard genome sequencing and annotation.</title>
        <authorList>
            <consortium name="The Broad Institute Genomics Platform"/>
            <consortium name="The Broad Institute Genome Sequencing Center for Infectious Disease"/>
            <person name="Wu L."/>
            <person name="Ma J."/>
        </authorList>
    </citation>
    <scope>NUCLEOTIDE SEQUENCE [LARGE SCALE GENOMIC DNA]</scope>
    <source>
        <strain evidence="18">JCM 1417</strain>
    </source>
</reference>
<evidence type="ECO:0000256" key="14">
    <source>
        <dbReference type="SAM" id="Phobius"/>
    </source>
</evidence>
<dbReference type="SUPFAM" id="SSF55874">
    <property type="entry name" value="ATPase domain of HSP90 chaperone/DNA topoisomerase II/histidine kinase"/>
    <property type="match status" value="1"/>
</dbReference>
<comment type="subcellular location">
    <subcellularLocation>
        <location evidence="2">Cell membrane</location>
        <topology evidence="2">Multi-pass membrane protein</topology>
    </subcellularLocation>
</comment>
<dbReference type="InterPro" id="IPR036097">
    <property type="entry name" value="HisK_dim/P_sf"/>
</dbReference>